<evidence type="ECO:0000313" key="7">
    <source>
        <dbReference type="EMBL" id="KAL0564781.1"/>
    </source>
</evidence>
<dbReference type="InterPro" id="IPR051601">
    <property type="entry name" value="Serine_prot/Carboxylest_S33"/>
</dbReference>
<comment type="caution">
    <text evidence="7">The sequence shown here is derived from an EMBL/GenBank/DDBJ whole genome shotgun (WGS) entry which is preliminary data.</text>
</comment>
<dbReference type="InterPro" id="IPR013595">
    <property type="entry name" value="Pept_S33_TAP-like_C"/>
</dbReference>
<evidence type="ECO:0000256" key="3">
    <source>
        <dbReference type="SAM" id="MobiDB-lite"/>
    </source>
</evidence>
<keyword evidence="8" id="KW-1185">Reference proteome</keyword>
<feature type="region of interest" description="Disordered" evidence="3">
    <location>
        <begin position="539"/>
        <end position="568"/>
    </location>
</feature>
<feature type="domain" description="AB hydrolase-1" evidence="5">
    <location>
        <begin position="111"/>
        <end position="292"/>
    </location>
</feature>
<feature type="domain" description="Peptidase S33 tripeptidyl aminopeptidase-like C-terminal" evidence="6">
    <location>
        <begin position="435"/>
        <end position="536"/>
    </location>
</feature>
<dbReference type="PANTHER" id="PTHR43248:SF25">
    <property type="entry name" value="AB HYDROLASE-1 DOMAIN-CONTAINING PROTEIN-RELATED"/>
    <property type="match status" value="1"/>
</dbReference>
<dbReference type="Pfam" id="PF00561">
    <property type="entry name" value="Abhydrolase_1"/>
    <property type="match status" value="1"/>
</dbReference>
<evidence type="ECO:0008006" key="9">
    <source>
        <dbReference type="Google" id="ProtNLM"/>
    </source>
</evidence>
<accession>A0ABR3EPM1</accession>
<evidence type="ECO:0000259" key="5">
    <source>
        <dbReference type="Pfam" id="PF00561"/>
    </source>
</evidence>
<dbReference type="InterPro" id="IPR000073">
    <property type="entry name" value="AB_hydrolase_1"/>
</dbReference>
<organism evidence="7 8">
    <name type="scientific">Marasmius crinis-equi</name>
    <dbReference type="NCBI Taxonomy" id="585013"/>
    <lineage>
        <taxon>Eukaryota</taxon>
        <taxon>Fungi</taxon>
        <taxon>Dikarya</taxon>
        <taxon>Basidiomycota</taxon>
        <taxon>Agaricomycotina</taxon>
        <taxon>Agaricomycetes</taxon>
        <taxon>Agaricomycetidae</taxon>
        <taxon>Agaricales</taxon>
        <taxon>Marasmiineae</taxon>
        <taxon>Marasmiaceae</taxon>
        <taxon>Marasmius</taxon>
    </lineage>
</organism>
<dbReference type="Proteomes" id="UP001465976">
    <property type="component" value="Unassembled WGS sequence"/>
</dbReference>
<protein>
    <recommendedName>
        <fullName evidence="9">Alpha/beta-hydrolase</fullName>
    </recommendedName>
</protein>
<dbReference type="Gene3D" id="3.40.50.1820">
    <property type="entry name" value="alpha/beta hydrolase"/>
    <property type="match status" value="1"/>
</dbReference>
<evidence type="ECO:0000256" key="1">
    <source>
        <dbReference type="ARBA" id="ARBA00010088"/>
    </source>
</evidence>
<dbReference type="PANTHER" id="PTHR43248">
    <property type="entry name" value="2-SUCCINYL-6-HYDROXY-2,4-CYCLOHEXADIENE-1-CARBOXYLATE SYNTHASE"/>
    <property type="match status" value="1"/>
</dbReference>
<comment type="similarity">
    <text evidence="1">Belongs to the peptidase S33 family.</text>
</comment>
<evidence type="ECO:0000256" key="2">
    <source>
        <dbReference type="ARBA" id="ARBA00022801"/>
    </source>
</evidence>
<sequence length="589" mass="65061">MNRTRCSKNRLFFIGACLLSISGRAPTATCQASNNLFSRDDNSTQAWSETSWSSLQTSKDLNWVECYTGEYQCARLQVPLNYNDPEGETASIALLRLPANVSADSAEYRGPILFNPGGPGGSGVNFVRDKFGKQFRAIIGPQFDLVGFDPRGVDRSTPRIEFYKNRAERRLLQHLPGELNHSVTDNLGSYWAHSQNIGALAAQNGKDVLPYMNTDHSARDMLRIMEAHGREKLQYWGISYGSVLGYTFAAMFPDKVERLIIDGVADIEDYYRTNWLTAPIQIDSTLQWFFRSCKEAGPESCAFYEDSVEAMEDKLNGIYTSLLEKPIPIQTNLSSGIIDYGYLRNTLKLTLEGPSTWRSYAAALQELSQGNATAYYGILDAPDFQCDCESDPSKYEFEHVEDALIGYMCNDGDEVPREFEHSQAHYQASTEFSSYGAYFASYRISCSGWSKDIAKAQFRGPIEGNTSFPMLIIGNTADPITPLEAAKNTSRVFPGSVVLTQDSPGHASVNAPSACTAKAVREYFVNGTLPQEGTVCPMDGSPFDAPEDVANSSPGKRETAPEEGTVSEALRALARSRAKRSTFMSPFGL</sequence>
<feature type="chain" id="PRO_5046381656" description="Alpha/beta-hydrolase" evidence="4">
    <location>
        <begin position="28"/>
        <end position="589"/>
    </location>
</feature>
<proteinExistence type="inferred from homology"/>
<keyword evidence="2" id="KW-0378">Hydrolase</keyword>
<feature type="signal peptide" evidence="4">
    <location>
        <begin position="1"/>
        <end position="27"/>
    </location>
</feature>
<evidence type="ECO:0000259" key="6">
    <source>
        <dbReference type="Pfam" id="PF08386"/>
    </source>
</evidence>
<evidence type="ECO:0000313" key="8">
    <source>
        <dbReference type="Proteomes" id="UP001465976"/>
    </source>
</evidence>
<reference evidence="7 8" key="1">
    <citation type="submission" date="2024-02" db="EMBL/GenBank/DDBJ databases">
        <title>A draft genome for the cacao thread blight pathogen Marasmius crinis-equi.</title>
        <authorList>
            <person name="Cohen S.P."/>
            <person name="Baruah I.K."/>
            <person name="Amoako-Attah I."/>
            <person name="Bukari Y."/>
            <person name="Meinhardt L.W."/>
            <person name="Bailey B.A."/>
        </authorList>
    </citation>
    <scope>NUCLEOTIDE SEQUENCE [LARGE SCALE GENOMIC DNA]</scope>
    <source>
        <strain evidence="7 8">GH-76</strain>
    </source>
</reference>
<name>A0ABR3EPM1_9AGAR</name>
<dbReference type="EMBL" id="JBAHYK010002587">
    <property type="protein sequence ID" value="KAL0564781.1"/>
    <property type="molecule type" value="Genomic_DNA"/>
</dbReference>
<keyword evidence="4" id="KW-0732">Signal</keyword>
<evidence type="ECO:0000256" key="4">
    <source>
        <dbReference type="SAM" id="SignalP"/>
    </source>
</evidence>
<dbReference type="Pfam" id="PF08386">
    <property type="entry name" value="Abhydrolase_4"/>
    <property type="match status" value="1"/>
</dbReference>
<dbReference type="InterPro" id="IPR029058">
    <property type="entry name" value="AB_hydrolase_fold"/>
</dbReference>
<gene>
    <name evidence="7" type="ORF">V5O48_017260</name>
</gene>
<dbReference type="SUPFAM" id="SSF53474">
    <property type="entry name" value="alpha/beta-Hydrolases"/>
    <property type="match status" value="1"/>
</dbReference>